<evidence type="ECO:0000313" key="4">
    <source>
        <dbReference type="Proteomes" id="UP001597183"/>
    </source>
</evidence>
<dbReference type="RefSeq" id="WP_317795620.1">
    <property type="nucleotide sequence ID" value="NZ_AP028461.1"/>
</dbReference>
<keyword evidence="2" id="KW-0472">Membrane</keyword>
<name>A0ABW4AK01_9ACTN</name>
<reference evidence="4" key="1">
    <citation type="journal article" date="2019" name="Int. J. Syst. Evol. Microbiol.">
        <title>The Global Catalogue of Microorganisms (GCM) 10K type strain sequencing project: providing services to taxonomists for standard genome sequencing and annotation.</title>
        <authorList>
            <consortium name="The Broad Institute Genomics Platform"/>
            <consortium name="The Broad Institute Genome Sequencing Center for Infectious Disease"/>
            <person name="Wu L."/>
            <person name="Ma J."/>
        </authorList>
    </citation>
    <scope>NUCLEOTIDE SEQUENCE [LARGE SCALE GENOMIC DNA]</scope>
    <source>
        <strain evidence="4">CCM 7526</strain>
    </source>
</reference>
<organism evidence="3 4">
    <name type="scientific">Actinoplanes sichuanensis</name>
    <dbReference type="NCBI Taxonomy" id="512349"/>
    <lineage>
        <taxon>Bacteria</taxon>
        <taxon>Bacillati</taxon>
        <taxon>Actinomycetota</taxon>
        <taxon>Actinomycetes</taxon>
        <taxon>Micromonosporales</taxon>
        <taxon>Micromonosporaceae</taxon>
        <taxon>Actinoplanes</taxon>
    </lineage>
</organism>
<gene>
    <name evidence="3" type="ORF">ACFQ5G_37395</name>
</gene>
<evidence type="ECO:0000256" key="1">
    <source>
        <dbReference type="SAM" id="MobiDB-lite"/>
    </source>
</evidence>
<keyword evidence="4" id="KW-1185">Reference proteome</keyword>
<feature type="transmembrane region" description="Helical" evidence="2">
    <location>
        <begin position="41"/>
        <end position="62"/>
    </location>
</feature>
<proteinExistence type="predicted"/>
<feature type="region of interest" description="Disordered" evidence="1">
    <location>
        <begin position="116"/>
        <end position="136"/>
    </location>
</feature>
<keyword evidence="2" id="KW-1133">Transmembrane helix</keyword>
<dbReference type="Proteomes" id="UP001597183">
    <property type="component" value="Unassembled WGS sequence"/>
</dbReference>
<evidence type="ECO:0000256" key="2">
    <source>
        <dbReference type="SAM" id="Phobius"/>
    </source>
</evidence>
<sequence length="154" mass="15557">MPALLVTLVLGIACLAALGLALTSPTRTVLAAQTLTQGILIPLAFISDVFIVGAALPARLAVIGSLLPLKHFAQPAAETFQPGPGAGFSPGHLAVLAVWTVVGTVIAVQRFSWSPRRTTGLPSSAGTTAPGPVAAVSAPRVTGPVLVRAQRPDS</sequence>
<keyword evidence="2" id="KW-0812">Transmembrane</keyword>
<evidence type="ECO:0000313" key="3">
    <source>
        <dbReference type="EMBL" id="MFD1371044.1"/>
    </source>
</evidence>
<protein>
    <submittedName>
        <fullName evidence="3">Uncharacterized protein</fullName>
    </submittedName>
</protein>
<accession>A0ABW4AK01</accession>
<dbReference type="EMBL" id="JBHTMK010000050">
    <property type="protein sequence ID" value="MFD1371044.1"/>
    <property type="molecule type" value="Genomic_DNA"/>
</dbReference>
<comment type="caution">
    <text evidence="3">The sequence shown here is derived from an EMBL/GenBank/DDBJ whole genome shotgun (WGS) entry which is preliminary data.</text>
</comment>
<feature type="compositionally biased region" description="Polar residues" evidence="1">
    <location>
        <begin position="116"/>
        <end position="127"/>
    </location>
</feature>